<proteinExistence type="predicted"/>
<gene>
    <name evidence="2" type="ORF">PIB30_045779</name>
</gene>
<evidence type="ECO:0000256" key="1">
    <source>
        <dbReference type="SAM" id="MobiDB-lite"/>
    </source>
</evidence>
<evidence type="ECO:0000313" key="2">
    <source>
        <dbReference type="EMBL" id="MED6171972.1"/>
    </source>
</evidence>
<feature type="compositionally biased region" description="Acidic residues" evidence="1">
    <location>
        <begin position="1"/>
        <end position="20"/>
    </location>
</feature>
<dbReference type="Proteomes" id="UP001341840">
    <property type="component" value="Unassembled WGS sequence"/>
</dbReference>
<accession>A0ABU6VGA0</accession>
<evidence type="ECO:0000313" key="3">
    <source>
        <dbReference type="Proteomes" id="UP001341840"/>
    </source>
</evidence>
<dbReference type="EMBL" id="JASCZI010151316">
    <property type="protein sequence ID" value="MED6171972.1"/>
    <property type="molecule type" value="Genomic_DNA"/>
</dbReference>
<reference evidence="2 3" key="1">
    <citation type="journal article" date="2023" name="Plants (Basel)">
        <title>Bridging the Gap: Combining Genomics and Transcriptomics Approaches to Understand Stylosanthes scabra, an Orphan Legume from the Brazilian Caatinga.</title>
        <authorList>
            <person name="Ferreira-Neto J.R.C."/>
            <person name="da Silva M.D."/>
            <person name="Binneck E."/>
            <person name="de Melo N.F."/>
            <person name="da Silva R.H."/>
            <person name="de Melo A.L.T.M."/>
            <person name="Pandolfi V."/>
            <person name="Bustamante F.O."/>
            <person name="Brasileiro-Vidal A.C."/>
            <person name="Benko-Iseppon A.M."/>
        </authorList>
    </citation>
    <scope>NUCLEOTIDE SEQUENCE [LARGE SCALE GENOMIC DNA]</scope>
    <source>
        <tissue evidence="2">Leaves</tissue>
    </source>
</reference>
<protein>
    <submittedName>
        <fullName evidence="2">Uncharacterized protein</fullName>
    </submittedName>
</protein>
<name>A0ABU6VGA0_9FABA</name>
<feature type="region of interest" description="Disordered" evidence="1">
    <location>
        <begin position="1"/>
        <end position="25"/>
    </location>
</feature>
<sequence length="178" mass="20589">MDPEYDLDPPDPEVDSDSFGDDVTSLIRRPSPKMRRMRISSLILTLMSPKLMHTLLTKKSRMRNPQRMMSTWKTENQRKRKMNLQRNLLPISVLVNSPSKDLSCNALFSDVAKQLTKRGHHVLHMESGSFTTLTPKEYKIEHTCCIMVFDGDVLMRTYMDTSKSASDMVKQMLLFMES</sequence>
<keyword evidence="3" id="KW-1185">Reference proteome</keyword>
<comment type="caution">
    <text evidence="2">The sequence shown here is derived from an EMBL/GenBank/DDBJ whole genome shotgun (WGS) entry which is preliminary data.</text>
</comment>
<organism evidence="2 3">
    <name type="scientific">Stylosanthes scabra</name>
    <dbReference type="NCBI Taxonomy" id="79078"/>
    <lineage>
        <taxon>Eukaryota</taxon>
        <taxon>Viridiplantae</taxon>
        <taxon>Streptophyta</taxon>
        <taxon>Embryophyta</taxon>
        <taxon>Tracheophyta</taxon>
        <taxon>Spermatophyta</taxon>
        <taxon>Magnoliopsida</taxon>
        <taxon>eudicotyledons</taxon>
        <taxon>Gunneridae</taxon>
        <taxon>Pentapetalae</taxon>
        <taxon>rosids</taxon>
        <taxon>fabids</taxon>
        <taxon>Fabales</taxon>
        <taxon>Fabaceae</taxon>
        <taxon>Papilionoideae</taxon>
        <taxon>50 kb inversion clade</taxon>
        <taxon>dalbergioids sensu lato</taxon>
        <taxon>Dalbergieae</taxon>
        <taxon>Pterocarpus clade</taxon>
        <taxon>Stylosanthes</taxon>
    </lineage>
</organism>